<keyword evidence="7" id="KW-1185">Reference proteome</keyword>
<dbReference type="GO" id="GO:0003677">
    <property type="term" value="F:DNA binding"/>
    <property type="evidence" value="ECO:0007669"/>
    <property type="project" value="UniProtKB-KW"/>
</dbReference>
<dbReference type="InterPro" id="IPR001034">
    <property type="entry name" value="DeoR_HTH"/>
</dbReference>
<dbReference type="Pfam" id="PF08220">
    <property type="entry name" value="HTH_DeoR"/>
    <property type="match status" value="1"/>
</dbReference>
<dbReference type="PANTHER" id="PTHR30363:SF4">
    <property type="entry name" value="GLYCEROL-3-PHOSPHATE REGULON REPRESSOR"/>
    <property type="match status" value="1"/>
</dbReference>
<evidence type="ECO:0000256" key="4">
    <source>
        <dbReference type="ARBA" id="ARBA00023163"/>
    </source>
</evidence>
<evidence type="ECO:0000256" key="3">
    <source>
        <dbReference type="ARBA" id="ARBA00023125"/>
    </source>
</evidence>
<keyword evidence="1" id="KW-0678">Repressor</keyword>
<dbReference type="OrthoDB" id="9814815at2"/>
<dbReference type="PANTHER" id="PTHR30363">
    <property type="entry name" value="HTH-TYPE TRANSCRIPTIONAL REGULATOR SRLR-RELATED"/>
    <property type="match status" value="1"/>
</dbReference>
<dbReference type="RefSeq" id="WP_110312968.1">
    <property type="nucleotide sequence ID" value="NZ_QJKC01000002.1"/>
</dbReference>
<dbReference type="InterPro" id="IPR050313">
    <property type="entry name" value="Carb_Metab_HTH_regulators"/>
</dbReference>
<dbReference type="PROSITE" id="PS51000">
    <property type="entry name" value="HTH_DEOR_2"/>
    <property type="match status" value="1"/>
</dbReference>
<dbReference type="InterPro" id="IPR018356">
    <property type="entry name" value="Tscrpt_reg_HTH_DeoR_CS"/>
</dbReference>
<organism evidence="6 7">
    <name type="scientific">Aquitalea magnusonii</name>
    <dbReference type="NCBI Taxonomy" id="332411"/>
    <lineage>
        <taxon>Bacteria</taxon>
        <taxon>Pseudomonadati</taxon>
        <taxon>Pseudomonadota</taxon>
        <taxon>Betaproteobacteria</taxon>
        <taxon>Neisseriales</taxon>
        <taxon>Chromobacteriaceae</taxon>
        <taxon>Aquitalea</taxon>
    </lineage>
</organism>
<evidence type="ECO:0000313" key="7">
    <source>
        <dbReference type="Proteomes" id="UP000248395"/>
    </source>
</evidence>
<gene>
    <name evidence="6" type="ORF">DFR38_102252</name>
</gene>
<dbReference type="PROSITE" id="PS00894">
    <property type="entry name" value="HTH_DEOR_1"/>
    <property type="match status" value="1"/>
</dbReference>
<evidence type="ECO:0000256" key="2">
    <source>
        <dbReference type="ARBA" id="ARBA00023015"/>
    </source>
</evidence>
<dbReference type="InterPro" id="IPR014036">
    <property type="entry name" value="DeoR-like_C"/>
</dbReference>
<accession>A0A318JPV4</accession>
<dbReference type="SMART" id="SM01134">
    <property type="entry name" value="DeoRC"/>
    <property type="match status" value="1"/>
</dbReference>
<keyword evidence="2" id="KW-0805">Transcription regulation</keyword>
<proteinExistence type="predicted"/>
<comment type="caution">
    <text evidence="6">The sequence shown here is derived from an EMBL/GenBank/DDBJ whole genome shotgun (WGS) entry which is preliminary data.</text>
</comment>
<name>A0A318JPV4_9NEIS</name>
<dbReference type="InterPro" id="IPR036390">
    <property type="entry name" value="WH_DNA-bd_sf"/>
</dbReference>
<reference evidence="6 7" key="1">
    <citation type="submission" date="2018-05" db="EMBL/GenBank/DDBJ databases">
        <title>Genomic Encyclopedia of Type Strains, Phase IV (KMG-IV): sequencing the most valuable type-strain genomes for metagenomic binning, comparative biology and taxonomic classification.</title>
        <authorList>
            <person name="Goeker M."/>
        </authorList>
    </citation>
    <scope>NUCLEOTIDE SEQUENCE [LARGE SCALE GENOMIC DNA]</scope>
    <source>
        <strain evidence="6 7">DSM 25134</strain>
    </source>
</reference>
<evidence type="ECO:0000313" key="6">
    <source>
        <dbReference type="EMBL" id="PXX50595.1"/>
    </source>
</evidence>
<dbReference type="GO" id="GO:0003700">
    <property type="term" value="F:DNA-binding transcription factor activity"/>
    <property type="evidence" value="ECO:0007669"/>
    <property type="project" value="InterPro"/>
</dbReference>
<dbReference type="InterPro" id="IPR037171">
    <property type="entry name" value="NagB/RpiA_transferase-like"/>
</dbReference>
<dbReference type="PRINTS" id="PR00037">
    <property type="entry name" value="HTHLACR"/>
</dbReference>
<dbReference type="Pfam" id="PF00455">
    <property type="entry name" value="DeoRC"/>
    <property type="match status" value="1"/>
</dbReference>
<dbReference type="InterPro" id="IPR036388">
    <property type="entry name" value="WH-like_DNA-bd_sf"/>
</dbReference>
<sequence length="255" mass="27284">MWQQERYQRIRALLSAQQRLSTEQLVTALQVSRETVRRDVAALEAMGELRRIHGGVIARSGEEAPIAERAQQQVPYKQAIARAACSRLRQGQTLFIDAGTTTALLARELASLSGLTIITNAFDVALALRRPAQGGGHQLIMLGGELGERAPATVGGSTVAEIGRYRADIALLSPVGVSVAMGASNYDPREAEVARAMCAQADQVYMLADFSKLGVSSRISTCAAGDIDLLISNRQAAAMPACQQLAARIGELWLV</sequence>
<dbReference type="EMBL" id="QJKC01000002">
    <property type="protein sequence ID" value="PXX50595.1"/>
    <property type="molecule type" value="Genomic_DNA"/>
</dbReference>
<evidence type="ECO:0000256" key="1">
    <source>
        <dbReference type="ARBA" id="ARBA00022491"/>
    </source>
</evidence>
<protein>
    <submittedName>
        <fullName evidence="6">DeoR family transcriptional regulator</fullName>
    </submittedName>
</protein>
<keyword evidence="4" id="KW-0804">Transcription</keyword>
<dbReference type="Gene3D" id="1.10.10.10">
    <property type="entry name" value="Winged helix-like DNA-binding domain superfamily/Winged helix DNA-binding domain"/>
    <property type="match status" value="1"/>
</dbReference>
<dbReference type="SUPFAM" id="SSF46785">
    <property type="entry name" value="Winged helix' DNA-binding domain"/>
    <property type="match status" value="1"/>
</dbReference>
<dbReference type="SUPFAM" id="SSF100950">
    <property type="entry name" value="NagB/RpiA/CoA transferase-like"/>
    <property type="match status" value="1"/>
</dbReference>
<dbReference type="Gene3D" id="3.40.50.1360">
    <property type="match status" value="1"/>
</dbReference>
<evidence type="ECO:0000259" key="5">
    <source>
        <dbReference type="PROSITE" id="PS51000"/>
    </source>
</evidence>
<dbReference type="SMART" id="SM00420">
    <property type="entry name" value="HTH_DEOR"/>
    <property type="match status" value="1"/>
</dbReference>
<feature type="domain" description="HTH deoR-type" evidence="5">
    <location>
        <begin position="3"/>
        <end position="58"/>
    </location>
</feature>
<dbReference type="Proteomes" id="UP000248395">
    <property type="component" value="Unassembled WGS sequence"/>
</dbReference>
<keyword evidence="3" id="KW-0238">DNA-binding</keyword>
<dbReference type="AlphaFoldDB" id="A0A318JPV4"/>